<protein>
    <submittedName>
        <fullName evidence="2">Glycosyltransferase involved in cell wall bisynthesis</fullName>
    </submittedName>
</protein>
<dbReference type="RefSeq" id="WP_092123399.1">
    <property type="nucleotide sequence ID" value="NZ_FNTH01000001.1"/>
</dbReference>
<dbReference type="InterPro" id="IPR001296">
    <property type="entry name" value="Glyco_trans_1"/>
</dbReference>
<evidence type="ECO:0000313" key="3">
    <source>
        <dbReference type="Proteomes" id="UP000198992"/>
    </source>
</evidence>
<dbReference type="Gene3D" id="3.40.50.2000">
    <property type="entry name" value="Glycogen Phosphorylase B"/>
    <property type="match status" value="2"/>
</dbReference>
<dbReference type="SUPFAM" id="SSF53756">
    <property type="entry name" value="UDP-Glycosyltransferase/glycogen phosphorylase"/>
    <property type="match status" value="1"/>
</dbReference>
<proteinExistence type="predicted"/>
<dbReference type="OrthoDB" id="9790710at2"/>
<sequence length="378" mass="42068">MTKKRVLIVYRSFFPSLSHLGPATAIRNLMHNMSEDYDFHLVTLNHDFTSGAAMFETPVHRERMGAATVEYIPTGLTGLRILFDRVREDFDVVDIQCAFDPLVAIPTLVLKRLGFLRGKRVFHTPHGIFMDVIMSASALKKRLFCRLADLTGLYRGVVHLAGSPAEEHDIRRNHLRSQEVLMVSQFVESGAPRPTKREKPPGQLRMAMVGRVTVQKNVTFALDVVRRLTVASSLDIFGEVDDSSYAQQCVEMARAGTGQCDVTFKGNLPKDELFAQLADYDVLLHPTLGENFGHSIVEALTLGLPVLISDRSPWTDVAASNAGWALSLSEPESFVEKLEAIHAMGPKEWSALSEGALRYSRATFDGQATSERYRQAYG</sequence>
<organism evidence="2 3">
    <name type="scientific">Bradyrhizobium erythrophlei</name>
    <dbReference type="NCBI Taxonomy" id="1437360"/>
    <lineage>
        <taxon>Bacteria</taxon>
        <taxon>Pseudomonadati</taxon>
        <taxon>Pseudomonadota</taxon>
        <taxon>Alphaproteobacteria</taxon>
        <taxon>Hyphomicrobiales</taxon>
        <taxon>Nitrobacteraceae</taxon>
        <taxon>Bradyrhizobium</taxon>
    </lineage>
</organism>
<dbReference type="Pfam" id="PF00534">
    <property type="entry name" value="Glycos_transf_1"/>
    <property type="match status" value="1"/>
</dbReference>
<accession>A0A1H5EKC3</accession>
<name>A0A1H5EKC3_9BRAD</name>
<keyword evidence="2" id="KW-0808">Transferase</keyword>
<dbReference type="CDD" id="cd03801">
    <property type="entry name" value="GT4_PimA-like"/>
    <property type="match status" value="1"/>
</dbReference>
<reference evidence="2 3" key="1">
    <citation type="submission" date="2016-10" db="EMBL/GenBank/DDBJ databases">
        <authorList>
            <person name="de Groot N.N."/>
        </authorList>
    </citation>
    <scope>NUCLEOTIDE SEQUENCE [LARGE SCALE GENOMIC DNA]</scope>
    <source>
        <strain evidence="2 3">MT12</strain>
    </source>
</reference>
<dbReference type="GO" id="GO:0016757">
    <property type="term" value="F:glycosyltransferase activity"/>
    <property type="evidence" value="ECO:0007669"/>
    <property type="project" value="InterPro"/>
</dbReference>
<evidence type="ECO:0000259" key="1">
    <source>
        <dbReference type="Pfam" id="PF00534"/>
    </source>
</evidence>
<dbReference type="Proteomes" id="UP000198992">
    <property type="component" value="Unassembled WGS sequence"/>
</dbReference>
<dbReference type="EMBL" id="FNTH01000001">
    <property type="protein sequence ID" value="SED91617.1"/>
    <property type="molecule type" value="Genomic_DNA"/>
</dbReference>
<dbReference type="AlphaFoldDB" id="A0A1H5EKC3"/>
<evidence type="ECO:0000313" key="2">
    <source>
        <dbReference type="EMBL" id="SED91617.1"/>
    </source>
</evidence>
<feature type="domain" description="Glycosyl transferase family 1" evidence="1">
    <location>
        <begin position="196"/>
        <end position="342"/>
    </location>
</feature>
<gene>
    <name evidence="2" type="ORF">SAMN05444164_6275</name>
</gene>
<dbReference type="PANTHER" id="PTHR45947">
    <property type="entry name" value="SULFOQUINOVOSYL TRANSFERASE SQD2"/>
    <property type="match status" value="1"/>
</dbReference>
<dbReference type="PANTHER" id="PTHR45947:SF3">
    <property type="entry name" value="SULFOQUINOVOSYL TRANSFERASE SQD2"/>
    <property type="match status" value="1"/>
</dbReference>
<dbReference type="InterPro" id="IPR050194">
    <property type="entry name" value="Glycosyltransferase_grp1"/>
</dbReference>